<feature type="transmembrane region" description="Helical" evidence="1">
    <location>
        <begin position="172"/>
        <end position="195"/>
    </location>
</feature>
<sequence length="215" mass="25350">MDNLELLKKQWQSREQELPKLSYTDIHKMLLKKSSSIVKWIFLISIGELLFWTILAFFVPESSKAINDSIGLKTTFMVVNIVHYIIFAGFIYLFYKNYHSIKVTDTIKELMRSILNTRKTVKYFVFYNVGASILLMLAVNMFYFTKKDQLYKLMVQNYEGYGAIPQESFTSVFFISQLVISVVFVGLIILFYRVIYGILLKRLKRNYCELEKIEV</sequence>
<dbReference type="AlphaFoldDB" id="A0A1G7EZF8"/>
<keyword evidence="1" id="KW-0812">Transmembrane</keyword>
<evidence type="ECO:0000313" key="2">
    <source>
        <dbReference type="EMBL" id="SDE69039.1"/>
    </source>
</evidence>
<keyword evidence="1" id="KW-0472">Membrane</keyword>
<proteinExistence type="predicted"/>
<feature type="transmembrane region" description="Helical" evidence="1">
    <location>
        <begin position="121"/>
        <end position="144"/>
    </location>
</feature>
<dbReference type="RefSeq" id="WP_093142477.1">
    <property type="nucleotide sequence ID" value="NZ_BMWO01000002.1"/>
</dbReference>
<feature type="transmembrane region" description="Helical" evidence="1">
    <location>
        <begin position="70"/>
        <end position="95"/>
    </location>
</feature>
<name>A0A1G7EZF8_9FLAO</name>
<reference evidence="2 3" key="1">
    <citation type="submission" date="2016-10" db="EMBL/GenBank/DDBJ databases">
        <authorList>
            <person name="de Groot N.N."/>
        </authorList>
    </citation>
    <scope>NUCLEOTIDE SEQUENCE [LARGE SCALE GENOMIC DNA]</scope>
    <source>
        <strain evidence="2 3">DSM 16195</strain>
    </source>
</reference>
<organism evidence="2 3">
    <name type="scientific">Ulvibacter litoralis</name>
    <dbReference type="NCBI Taxonomy" id="227084"/>
    <lineage>
        <taxon>Bacteria</taxon>
        <taxon>Pseudomonadati</taxon>
        <taxon>Bacteroidota</taxon>
        <taxon>Flavobacteriia</taxon>
        <taxon>Flavobacteriales</taxon>
        <taxon>Flavobacteriaceae</taxon>
        <taxon>Ulvibacter</taxon>
    </lineage>
</organism>
<dbReference type="Proteomes" id="UP000199321">
    <property type="component" value="Unassembled WGS sequence"/>
</dbReference>
<dbReference type="STRING" id="227084.SAMN05421855_102234"/>
<keyword evidence="3" id="KW-1185">Reference proteome</keyword>
<keyword evidence="1" id="KW-1133">Transmembrane helix</keyword>
<accession>A0A1G7EZF8</accession>
<gene>
    <name evidence="2" type="ORF">SAMN05421855_102234</name>
</gene>
<protein>
    <submittedName>
        <fullName evidence="2">Uncharacterized protein</fullName>
    </submittedName>
</protein>
<feature type="transmembrane region" description="Helical" evidence="1">
    <location>
        <begin position="37"/>
        <end position="58"/>
    </location>
</feature>
<dbReference type="OrthoDB" id="709028at2"/>
<evidence type="ECO:0000256" key="1">
    <source>
        <dbReference type="SAM" id="Phobius"/>
    </source>
</evidence>
<dbReference type="EMBL" id="FNBA01000002">
    <property type="protein sequence ID" value="SDE69039.1"/>
    <property type="molecule type" value="Genomic_DNA"/>
</dbReference>
<evidence type="ECO:0000313" key="3">
    <source>
        <dbReference type="Proteomes" id="UP000199321"/>
    </source>
</evidence>